<protein>
    <recommendedName>
        <fullName evidence="9">Transforming acidic coiled-coil-containing protein C-terminal domain-containing protein</fullName>
    </recommendedName>
</protein>
<dbReference type="AlphaFoldDB" id="A0A668S917"/>
<dbReference type="GO" id="GO:0005737">
    <property type="term" value="C:cytoplasm"/>
    <property type="evidence" value="ECO:0007669"/>
    <property type="project" value="TreeGrafter"/>
</dbReference>
<keyword evidence="3" id="KW-0963">Cytoplasm</keyword>
<dbReference type="GO" id="GO:0007097">
    <property type="term" value="P:nuclear migration"/>
    <property type="evidence" value="ECO:0007669"/>
    <property type="project" value="TreeGrafter"/>
</dbReference>
<dbReference type="Proteomes" id="UP000472276">
    <property type="component" value="Unassembled WGS sequence"/>
</dbReference>
<keyword evidence="5 7" id="KW-0175">Coiled coil</keyword>
<feature type="compositionally biased region" description="Basic and acidic residues" evidence="8">
    <location>
        <begin position="170"/>
        <end position="181"/>
    </location>
</feature>
<feature type="compositionally biased region" description="Polar residues" evidence="8">
    <location>
        <begin position="153"/>
        <end position="169"/>
    </location>
</feature>
<evidence type="ECO:0000259" key="9">
    <source>
        <dbReference type="Pfam" id="PF05010"/>
    </source>
</evidence>
<dbReference type="GO" id="GO:0007052">
    <property type="term" value="P:mitotic spindle organization"/>
    <property type="evidence" value="ECO:0007669"/>
    <property type="project" value="InterPro"/>
</dbReference>
<evidence type="ECO:0000256" key="7">
    <source>
        <dbReference type="SAM" id="Coils"/>
    </source>
</evidence>
<evidence type="ECO:0000256" key="1">
    <source>
        <dbReference type="ARBA" id="ARBA00004245"/>
    </source>
</evidence>
<feature type="coiled-coil region" evidence="7">
    <location>
        <begin position="379"/>
        <end position="565"/>
    </location>
</feature>
<name>A0A668S917_OREAU</name>
<evidence type="ECO:0000256" key="5">
    <source>
        <dbReference type="ARBA" id="ARBA00023054"/>
    </source>
</evidence>
<evidence type="ECO:0000256" key="3">
    <source>
        <dbReference type="ARBA" id="ARBA00022490"/>
    </source>
</evidence>
<comment type="subcellular location">
    <subcellularLocation>
        <location evidence="1">Cytoplasm</location>
        <location evidence="1">Cytoskeleton</location>
    </subcellularLocation>
</comment>
<feature type="compositionally biased region" description="Acidic residues" evidence="8">
    <location>
        <begin position="108"/>
        <end position="122"/>
    </location>
</feature>
<feature type="compositionally biased region" description="Polar residues" evidence="8">
    <location>
        <begin position="85"/>
        <end position="101"/>
    </location>
</feature>
<accession>A0A668S917</accession>
<dbReference type="GO" id="GO:0021987">
    <property type="term" value="P:cerebral cortex development"/>
    <property type="evidence" value="ECO:0007669"/>
    <property type="project" value="TreeGrafter"/>
</dbReference>
<feature type="region of interest" description="Disordered" evidence="8">
    <location>
        <begin position="263"/>
        <end position="346"/>
    </location>
</feature>
<dbReference type="OMA" id="ETESPYL"/>
<keyword evidence="11" id="KW-1185">Reference proteome</keyword>
<dbReference type="Ensembl" id="ENSOABT00000012082.2">
    <property type="protein sequence ID" value="ENSOABP00000011695.2"/>
    <property type="gene ID" value="ENSOABG00000006024.2"/>
</dbReference>
<feature type="compositionally biased region" description="Polar residues" evidence="8">
    <location>
        <begin position="263"/>
        <end position="279"/>
    </location>
</feature>
<sequence>MPLRKPKLGLKKAPPAQTEQLDNIPPATHNSNEDEIPATKASYTFELDKYEDPNLNPFTSRKSITNSPKLSRPPYNFDDSIDPFKTSNKLANSPPKTSASFELSSNDNDNENDNDNLGELEDQNQNKPAKKKKTPIKSNTFRVKRSPKKSPLSDPSQDLTPTDEPSSLHQQDDHATDEEKLASSTSHKWAALHDMDGDLNSDQQDFPQPCDLTSFVNENSLPKETPVQDYEIEYMEKIGSSSPPPSAKKPSLYLKLDSVSDNLTKNTCAHGSEPSSPCTGSFEEMEAQITAGMKTPVLSSRPGPEGSAADKGRKRESEVLSRTQSTEMEEQHRDVSSSLESGVSKNSLYSRTTASYIEGESPHLPRELDHSLGIAREEIVTKEKEVLEWQRKYEESRQEVVEMRRIVAEYEKTIAQMIEDDQKEKSLSHHTIQQLIMEKDQALADLNSVEKSLADLFRRYEKMKDVLEGFRKNEEVLKKCAQEYLSRVRKEEQRYQALKIHAEEKLDRANAEIAQVRAKAKQEQAASQASLRKEQMKVDSLERTLEQKNKEIEELTKICDELIAKMGKS</sequence>
<feature type="region of interest" description="Disordered" evidence="8">
    <location>
        <begin position="1"/>
        <end position="224"/>
    </location>
</feature>
<organism evidence="10 11">
    <name type="scientific">Oreochromis aureus</name>
    <name type="common">Israeli tilapia</name>
    <name type="synonym">Chromis aureus</name>
    <dbReference type="NCBI Taxonomy" id="47969"/>
    <lineage>
        <taxon>Eukaryota</taxon>
        <taxon>Metazoa</taxon>
        <taxon>Chordata</taxon>
        <taxon>Craniata</taxon>
        <taxon>Vertebrata</taxon>
        <taxon>Euteleostomi</taxon>
        <taxon>Actinopterygii</taxon>
        <taxon>Neopterygii</taxon>
        <taxon>Teleostei</taxon>
        <taxon>Neoteleostei</taxon>
        <taxon>Acanthomorphata</taxon>
        <taxon>Ovalentaria</taxon>
        <taxon>Cichlomorphae</taxon>
        <taxon>Cichliformes</taxon>
        <taxon>Cichlidae</taxon>
        <taxon>African cichlids</taxon>
        <taxon>Pseudocrenilabrinae</taxon>
        <taxon>Oreochromini</taxon>
        <taxon>Oreochromis</taxon>
    </lineage>
</organism>
<reference evidence="10" key="1">
    <citation type="submission" date="2025-08" db="UniProtKB">
        <authorList>
            <consortium name="Ensembl"/>
        </authorList>
    </citation>
    <scope>IDENTIFICATION</scope>
</reference>
<evidence type="ECO:0000256" key="8">
    <source>
        <dbReference type="SAM" id="MobiDB-lite"/>
    </source>
</evidence>
<evidence type="ECO:0000313" key="11">
    <source>
        <dbReference type="Proteomes" id="UP000472276"/>
    </source>
</evidence>
<keyword evidence="4" id="KW-0597">Phosphoprotein</keyword>
<feature type="compositionally biased region" description="Polar residues" evidence="8">
    <location>
        <begin position="56"/>
        <end position="69"/>
    </location>
</feature>
<dbReference type="Pfam" id="PF05010">
    <property type="entry name" value="TACC_C"/>
    <property type="match status" value="1"/>
</dbReference>
<feature type="compositionally biased region" description="Basic and acidic residues" evidence="8">
    <location>
        <begin position="308"/>
        <end position="319"/>
    </location>
</feature>
<dbReference type="PANTHER" id="PTHR13924">
    <property type="entry name" value="TRANSFORMING ACIDIC COILED-COIL CONTAINING PROTEIN 1/2"/>
    <property type="match status" value="1"/>
</dbReference>
<comment type="similarity">
    <text evidence="2">Belongs to the TACC family.</text>
</comment>
<dbReference type="FunFam" id="1.20.5.1700:FF:000001">
    <property type="entry name" value="Transforming acidic coiled-coil-containing protein 1 isoform 2"/>
    <property type="match status" value="1"/>
</dbReference>
<dbReference type="PANTHER" id="PTHR13924:SF11">
    <property type="entry name" value="TRANSFORMING ACIDIC COILED-COIL-CONTAINING PROTEIN 2"/>
    <property type="match status" value="1"/>
</dbReference>
<keyword evidence="6" id="KW-0206">Cytoskeleton</keyword>
<feature type="domain" description="Transforming acidic coiled-coil-containing protein C-terminal" evidence="9">
    <location>
        <begin position="366"/>
        <end position="563"/>
    </location>
</feature>
<evidence type="ECO:0000256" key="6">
    <source>
        <dbReference type="ARBA" id="ARBA00023212"/>
    </source>
</evidence>
<evidence type="ECO:0000256" key="2">
    <source>
        <dbReference type="ARBA" id="ARBA00009423"/>
    </source>
</evidence>
<dbReference type="GO" id="GO:0005856">
    <property type="term" value="C:cytoskeleton"/>
    <property type="evidence" value="ECO:0007669"/>
    <property type="project" value="UniProtKB-SubCell"/>
</dbReference>
<dbReference type="InterPro" id="IPR039915">
    <property type="entry name" value="TACC"/>
</dbReference>
<evidence type="ECO:0000256" key="4">
    <source>
        <dbReference type="ARBA" id="ARBA00022553"/>
    </source>
</evidence>
<feature type="compositionally biased region" description="Polar residues" evidence="8">
    <location>
        <begin position="336"/>
        <end position="346"/>
    </location>
</feature>
<evidence type="ECO:0000313" key="10">
    <source>
        <dbReference type="Ensembl" id="ENSOABP00000011695.2"/>
    </source>
</evidence>
<gene>
    <name evidence="10" type="primary">tacc2</name>
</gene>
<feature type="compositionally biased region" description="Basic residues" evidence="8">
    <location>
        <begin position="1"/>
        <end position="10"/>
    </location>
</feature>
<dbReference type="Gene3D" id="1.20.5.1700">
    <property type="match status" value="1"/>
</dbReference>
<dbReference type="InterPro" id="IPR007707">
    <property type="entry name" value="TACC_C"/>
</dbReference>
<proteinExistence type="inferred from homology"/>
<reference evidence="10" key="2">
    <citation type="submission" date="2025-09" db="UniProtKB">
        <authorList>
            <consortium name="Ensembl"/>
        </authorList>
    </citation>
    <scope>IDENTIFICATION</scope>
</reference>